<proteinExistence type="predicted"/>
<feature type="compositionally biased region" description="Basic residues" evidence="1">
    <location>
        <begin position="107"/>
        <end position="118"/>
    </location>
</feature>
<protein>
    <submittedName>
        <fullName evidence="2">Uncharacterized protein</fullName>
    </submittedName>
</protein>
<dbReference type="Proteomes" id="UP000271889">
    <property type="component" value="Unassembled WGS sequence"/>
</dbReference>
<keyword evidence="3" id="KW-1185">Reference proteome</keyword>
<feature type="compositionally biased region" description="Polar residues" evidence="1">
    <location>
        <begin position="119"/>
        <end position="134"/>
    </location>
</feature>
<evidence type="ECO:0000256" key="1">
    <source>
        <dbReference type="SAM" id="MobiDB-lite"/>
    </source>
</evidence>
<reference evidence="2 3" key="1">
    <citation type="submission" date="2018-11" db="EMBL/GenBank/DDBJ databases">
        <authorList>
            <consortium name="Pathogen Informatics"/>
        </authorList>
    </citation>
    <scope>NUCLEOTIDE SEQUENCE [LARGE SCALE GENOMIC DNA]</scope>
</reference>
<dbReference type="AlphaFoldDB" id="A0A3P7MZY0"/>
<evidence type="ECO:0000313" key="2">
    <source>
        <dbReference type="EMBL" id="VDN32680.1"/>
    </source>
</evidence>
<gene>
    <name evidence="2" type="ORF">CGOC_LOCUS12179</name>
</gene>
<name>A0A3P7MZY0_CYLGO</name>
<accession>A0A3P7MZY0</accession>
<dbReference type="EMBL" id="UYRV01121195">
    <property type="protein sequence ID" value="VDN32680.1"/>
    <property type="molecule type" value="Genomic_DNA"/>
</dbReference>
<organism evidence="2 3">
    <name type="scientific">Cylicostephanus goldi</name>
    <name type="common">Nematode worm</name>
    <dbReference type="NCBI Taxonomy" id="71465"/>
    <lineage>
        <taxon>Eukaryota</taxon>
        <taxon>Metazoa</taxon>
        <taxon>Ecdysozoa</taxon>
        <taxon>Nematoda</taxon>
        <taxon>Chromadorea</taxon>
        <taxon>Rhabditida</taxon>
        <taxon>Rhabditina</taxon>
        <taxon>Rhabditomorpha</taxon>
        <taxon>Strongyloidea</taxon>
        <taxon>Strongylidae</taxon>
        <taxon>Cylicostephanus</taxon>
    </lineage>
</organism>
<evidence type="ECO:0000313" key="3">
    <source>
        <dbReference type="Proteomes" id="UP000271889"/>
    </source>
</evidence>
<dbReference type="OrthoDB" id="297496at2759"/>
<feature type="region of interest" description="Disordered" evidence="1">
    <location>
        <begin position="107"/>
        <end position="136"/>
    </location>
</feature>
<sequence>MYDNRMAASMETSLEFIVFQHTVLSTNVQVRNYTKCRLPRCREVIIQTDDSYLKIARRLDEYRTNHTQFLPVVAASPLDSRDIEPFKTDRPSEHRGFFYDPKALQRRRSSIKKVRRPNYKSNNAEAQTGSSMEQEQLEPLLKKIKSYVEELPA</sequence>